<evidence type="ECO:0000313" key="1">
    <source>
        <dbReference type="EMBL" id="KAI3720342.1"/>
    </source>
</evidence>
<dbReference type="EMBL" id="CM042052">
    <property type="protein sequence ID" value="KAI3720342.1"/>
    <property type="molecule type" value="Genomic_DNA"/>
</dbReference>
<proteinExistence type="predicted"/>
<protein>
    <submittedName>
        <fullName evidence="1">Uncharacterized protein</fullName>
    </submittedName>
</protein>
<evidence type="ECO:0000313" key="2">
    <source>
        <dbReference type="Proteomes" id="UP001055879"/>
    </source>
</evidence>
<reference evidence="2" key="1">
    <citation type="journal article" date="2022" name="Mol. Ecol. Resour.">
        <title>The genomes of chicory, endive, great burdock and yacon provide insights into Asteraceae palaeo-polyploidization history and plant inulin production.</title>
        <authorList>
            <person name="Fan W."/>
            <person name="Wang S."/>
            <person name="Wang H."/>
            <person name="Wang A."/>
            <person name="Jiang F."/>
            <person name="Liu H."/>
            <person name="Zhao H."/>
            <person name="Xu D."/>
            <person name="Zhang Y."/>
        </authorList>
    </citation>
    <scope>NUCLEOTIDE SEQUENCE [LARGE SCALE GENOMIC DNA]</scope>
    <source>
        <strain evidence="2">cv. Niubang</strain>
    </source>
</reference>
<gene>
    <name evidence="1" type="ORF">L6452_21258</name>
</gene>
<name>A0ACB9BE54_ARCLA</name>
<keyword evidence="2" id="KW-1185">Reference proteome</keyword>
<accession>A0ACB9BE54</accession>
<sequence>MPNTNEVAGLIVGEFTESNFERDIIVEHRTNELQRITDLHPSFMSMSYPLIHPYGEDGFREDIKLQIVEGSSRKRAFLTMRQYYCFRFQQRLHEGRTLLQSGRLLQQYMVDAYMAIEEGRFRWIRNNQQQLRSDLFLGLMDAVHRGDTNGKSVGKSVILPSSHTGGPRYRVQNYQDAMALCKWAGYPDIFLTFTCNPKWSEINEMLGMVQQVDDPNRVDIVCRVFEIKLRQLMFDLKTEKPFGAVIACLYTIEFQKRGLPHAHILLFLGSQYKNPSSEEIDRVVSAEIPSEATDPDGYNVVKKFMLHGPCGTHYPSSSCMVEGKCTKSFPKSFNMHTTIDSTGFPVYRREDRGVQITKKNIQLDNRYVVPYNRNLCVKFDAHINVEICNHSRAIKYLFKYLHKGSDRATTTVESSDKNVELDEIKTYLDCRYISASESCWRVFQFDIHYRYPAVERLPFHLPGEHSIIFEDDANLEAVLEKPGIGKTKFTEWLETNKKYPDARKLSYSAFPTQWVWNTKEKEWTRRKQGISIGRIYFTHPSAGEKFYMRMLLNFVKGCTSFEHVRTVNGTTYPTFKSACYALGLLDDDKEWVECLAEASTWASGYELRHLFVTILIHCQVADAFKLWTTHYEILSEDVATMQRRKYKVNNLHLSDSQIEAYTLFEIESIMLKMGKSLKDIDGMPLPNPDLLRQLQNRLVNEELDYDSKEMKALHESLFFSLNQCQKHAYTAIMNSVNNDQGDLIFIHGRGGTGKTFLWNTIISKIRSDGKIVLPVASSGIAALLLPNGRTAHSRFRIPLDLTNESTCEIRHGTQLAELLQKTSLIIWDEAPMAHKYCFESLDKSLRDILSSRYEDSANKPFGGLTVVCGGDFRQILPVIPKGTRPNIVNASLNSSYLWQLFKVYELNQNMRLMAKSISESEAIKIETFDKWMLQIGDGSFYDHPHNELLQIPQDICLEQSDSPMKSMIDAVYPSLLDNHKNPSYLTERAILTPKNDMVQQLNEVIMDIIPGEGRTYLSSDNVCKGSMQSNDEDLLYPTEFLNSLKFSGIPNHDIHLKT</sequence>
<dbReference type="Proteomes" id="UP001055879">
    <property type="component" value="Linkage Group LG06"/>
</dbReference>
<organism evidence="1 2">
    <name type="scientific">Arctium lappa</name>
    <name type="common">Greater burdock</name>
    <name type="synonym">Lappa major</name>
    <dbReference type="NCBI Taxonomy" id="4217"/>
    <lineage>
        <taxon>Eukaryota</taxon>
        <taxon>Viridiplantae</taxon>
        <taxon>Streptophyta</taxon>
        <taxon>Embryophyta</taxon>
        <taxon>Tracheophyta</taxon>
        <taxon>Spermatophyta</taxon>
        <taxon>Magnoliopsida</taxon>
        <taxon>eudicotyledons</taxon>
        <taxon>Gunneridae</taxon>
        <taxon>Pentapetalae</taxon>
        <taxon>asterids</taxon>
        <taxon>campanulids</taxon>
        <taxon>Asterales</taxon>
        <taxon>Asteraceae</taxon>
        <taxon>Carduoideae</taxon>
        <taxon>Cardueae</taxon>
        <taxon>Arctiinae</taxon>
        <taxon>Arctium</taxon>
    </lineage>
</organism>
<reference evidence="1 2" key="2">
    <citation type="journal article" date="2022" name="Mol. Ecol. Resour.">
        <title>The genomes of chicory, endive, great burdock and yacon provide insights into Asteraceae paleo-polyploidization history and plant inulin production.</title>
        <authorList>
            <person name="Fan W."/>
            <person name="Wang S."/>
            <person name="Wang H."/>
            <person name="Wang A."/>
            <person name="Jiang F."/>
            <person name="Liu H."/>
            <person name="Zhao H."/>
            <person name="Xu D."/>
            <person name="Zhang Y."/>
        </authorList>
    </citation>
    <scope>NUCLEOTIDE SEQUENCE [LARGE SCALE GENOMIC DNA]</scope>
    <source>
        <strain evidence="2">cv. Niubang</strain>
    </source>
</reference>
<comment type="caution">
    <text evidence="1">The sequence shown here is derived from an EMBL/GenBank/DDBJ whole genome shotgun (WGS) entry which is preliminary data.</text>
</comment>